<proteinExistence type="predicted"/>
<accession>A0A163JZ34</accession>
<dbReference type="InParanoid" id="A0A163JZ34"/>
<dbReference type="AlphaFoldDB" id="A0A163JZ34"/>
<sequence>MSSFKSGFLKYCKGSIAPQDSATYGANNKMSQYPVMPAKHLNDPVRISDRPDVVGQFFDPMSIGSQHSTMVGTDVTDTGA</sequence>
<dbReference type="EMBL" id="LT554349">
    <property type="protein sequence ID" value="SAM04081.1"/>
    <property type="molecule type" value="Genomic_DNA"/>
</dbReference>
<dbReference type="OrthoDB" id="2355621at2759"/>
<protein>
    <submittedName>
        <fullName evidence="1">Uncharacterized protein</fullName>
    </submittedName>
</protein>
<dbReference type="Proteomes" id="UP000078561">
    <property type="component" value="Unassembled WGS sequence"/>
</dbReference>
<gene>
    <name evidence="1" type="primary">ABSGL_09941.1 scaffold 11783</name>
</gene>
<evidence type="ECO:0000313" key="1">
    <source>
        <dbReference type="EMBL" id="SAM04081.1"/>
    </source>
</evidence>
<reference evidence="1" key="1">
    <citation type="submission" date="2016-04" db="EMBL/GenBank/DDBJ databases">
        <authorList>
            <person name="Evans L.H."/>
            <person name="Alamgir A."/>
            <person name="Owens N."/>
            <person name="Weber N.D."/>
            <person name="Virtaneva K."/>
            <person name="Barbian K."/>
            <person name="Babar A."/>
            <person name="Rosenke K."/>
        </authorList>
    </citation>
    <scope>NUCLEOTIDE SEQUENCE [LARGE SCALE GENOMIC DNA]</scope>
    <source>
        <strain evidence="1">CBS 101.48</strain>
    </source>
</reference>
<organism evidence="1">
    <name type="scientific">Absidia glauca</name>
    <name type="common">Pin mould</name>
    <dbReference type="NCBI Taxonomy" id="4829"/>
    <lineage>
        <taxon>Eukaryota</taxon>
        <taxon>Fungi</taxon>
        <taxon>Fungi incertae sedis</taxon>
        <taxon>Mucoromycota</taxon>
        <taxon>Mucoromycotina</taxon>
        <taxon>Mucoromycetes</taxon>
        <taxon>Mucorales</taxon>
        <taxon>Cunninghamellaceae</taxon>
        <taxon>Absidia</taxon>
    </lineage>
</organism>
<evidence type="ECO:0000313" key="2">
    <source>
        <dbReference type="Proteomes" id="UP000078561"/>
    </source>
</evidence>
<name>A0A163JZ34_ABSGL</name>
<keyword evidence="2" id="KW-1185">Reference proteome</keyword>